<evidence type="ECO:0000313" key="2">
    <source>
        <dbReference type="EMBL" id="KAK0622700.1"/>
    </source>
</evidence>
<dbReference type="SUPFAM" id="SSF53474">
    <property type="entry name" value="alpha/beta-Hydrolases"/>
    <property type="match status" value="1"/>
</dbReference>
<dbReference type="Gene3D" id="3.40.50.1820">
    <property type="entry name" value="alpha/beta hydrolase"/>
    <property type="match status" value="1"/>
</dbReference>
<dbReference type="Proteomes" id="UP001175000">
    <property type="component" value="Unassembled WGS sequence"/>
</dbReference>
<comment type="caution">
    <text evidence="2">The sequence shown here is derived from an EMBL/GenBank/DDBJ whole genome shotgun (WGS) entry which is preliminary data.</text>
</comment>
<protein>
    <submittedName>
        <fullName evidence="2">Alpha/Beta hydrolase protein</fullName>
    </submittedName>
</protein>
<dbReference type="InterPro" id="IPR050266">
    <property type="entry name" value="AB_hydrolase_sf"/>
</dbReference>
<accession>A0AA40C2K8</accession>
<feature type="domain" description="AB hydrolase-1" evidence="1">
    <location>
        <begin position="33"/>
        <end position="314"/>
    </location>
</feature>
<dbReference type="InterPro" id="IPR000639">
    <property type="entry name" value="Epox_hydrolase-like"/>
</dbReference>
<dbReference type="InterPro" id="IPR029058">
    <property type="entry name" value="AB_hydrolase_fold"/>
</dbReference>
<evidence type="ECO:0000259" key="1">
    <source>
        <dbReference type="Pfam" id="PF00561"/>
    </source>
</evidence>
<evidence type="ECO:0000313" key="3">
    <source>
        <dbReference type="Proteomes" id="UP001175000"/>
    </source>
</evidence>
<dbReference type="PANTHER" id="PTHR43798:SF33">
    <property type="entry name" value="HYDROLASE, PUTATIVE (AFU_ORTHOLOGUE AFUA_2G14860)-RELATED"/>
    <property type="match status" value="1"/>
</dbReference>
<dbReference type="AlphaFoldDB" id="A0AA40C2K8"/>
<gene>
    <name evidence="2" type="ORF">B0T14DRAFT_553060</name>
</gene>
<dbReference type="PANTHER" id="PTHR43798">
    <property type="entry name" value="MONOACYLGLYCEROL LIPASE"/>
    <property type="match status" value="1"/>
</dbReference>
<keyword evidence="2" id="KW-0378">Hydrolase</keyword>
<dbReference type="InterPro" id="IPR000073">
    <property type="entry name" value="AB_hydrolase_1"/>
</dbReference>
<dbReference type="Pfam" id="PF00561">
    <property type="entry name" value="Abhydrolase_1"/>
    <property type="match status" value="1"/>
</dbReference>
<dbReference type="GO" id="GO:0016020">
    <property type="term" value="C:membrane"/>
    <property type="evidence" value="ECO:0007669"/>
    <property type="project" value="TreeGrafter"/>
</dbReference>
<dbReference type="GO" id="GO:0047372">
    <property type="term" value="F:monoacylglycerol lipase activity"/>
    <property type="evidence" value="ECO:0007669"/>
    <property type="project" value="TreeGrafter"/>
</dbReference>
<dbReference type="PRINTS" id="PR00412">
    <property type="entry name" value="EPOXHYDRLASE"/>
</dbReference>
<name>A0AA40C2K8_9PEZI</name>
<sequence>MASLAFPQWAKKSTLSDGTTYGYIHVPAVDLKPTFLLLHGAPSSSYIWHHQVEALPKAGFGVIAPDLLGYGDTDKPEDEGPYQMHRMAPQIHELVTKAIGVDKVIGVGHDLGSPLLSHIYVHHKPLFTGLVFIAVGFTLVTARFDPDFMISSSTQLLGYPTAGYTRVFVSPTGASLLDAHSTAFSSLLYTDDPSHWKSHLGAEGGLLKFLSSGEILPVASWLSQEEFEMQNRILQQGGYAGPLRWYKSAMNLPPAEEDVNLTEEEKRVEVPTLLVIPEKDFAIVEAVQVYMTGQVAGERMRVEKVDAGHWAMLERREGVEGLLEGFATSLGE</sequence>
<reference evidence="2" key="1">
    <citation type="submission" date="2023-06" db="EMBL/GenBank/DDBJ databases">
        <title>Genome-scale phylogeny and comparative genomics of the fungal order Sordariales.</title>
        <authorList>
            <consortium name="Lawrence Berkeley National Laboratory"/>
            <person name="Hensen N."/>
            <person name="Bonometti L."/>
            <person name="Westerberg I."/>
            <person name="Brannstrom I.O."/>
            <person name="Guillou S."/>
            <person name="Cros-Aarteil S."/>
            <person name="Calhoun S."/>
            <person name="Haridas S."/>
            <person name="Kuo A."/>
            <person name="Mondo S."/>
            <person name="Pangilinan J."/>
            <person name="Riley R."/>
            <person name="Labutti K."/>
            <person name="Andreopoulos B."/>
            <person name="Lipzen A."/>
            <person name="Chen C."/>
            <person name="Yanf M."/>
            <person name="Daum C."/>
            <person name="Ng V."/>
            <person name="Clum A."/>
            <person name="Steindorff A."/>
            <person name="Ohm R."/>
            <person name="Martin F."/>
            <person name="Silar P."/>
            <person name="Natvig D."/>
            <person name="Lalanne C."/>
            <person name="Gautier V."/>
            <person name="Ament-Velasquez S.L."/>
            <person name="Kruys A."/>
            <person name="Hutchinson M.I."/>
            <person name="Powell A.J."/>
            <person name="Barry K."/>
            <person name="Miller A.N."/>
            <person name="Grigoriev I.V."/>
            <person name="Debuchy R."/>
            <person name="Gladieux P."/>
            <person name="Thoren M.H."/>
            <person name="Johannesson H."/>
        </authorList>
    </citation>
    <scope>NUCLEOTIDE SEQUENCE</scope>
    <source>
        <strain evidence="2">CBS 606.72</strain>
    </source>
</reference>
<dbReference type="GO" id="GO:0046464">
    <property type="term" value="P:acylglycerol catabolic process"/>
    <property type="evidence" value="ECO:0007669"/>
    <property type="project" value="TreeGrafter"/>
</dbReference>
<dbReference type="EMBL" id="JAULSU010000003">
    <property type="protein sequence ID" value="KAK0622700.1"/>
    <property type="molecule type" value="Genomic_DNA"/>
</dbReference>
<organism evidence="2 3">
    <name type="scientific">Immersiella caudata</name>
    <dbReference type="NCBI Taxonomy" id="314043"/>
    <lineage>
        <taxon>Eukaryota</taxon>
        <taxon>Fungi</taxon>
        <taxon>Dikarya</taxon>
        <taxon>Ascomycota</taxon>
        <taxon>Pezizomycotina</taxon>
        <taxon>Sordariomycetes</taxon>
        <taxon>Sordariomycetidae</taxon>
        <taxon>Sordariales</taxon>
        <taxon>Lasiosphaeriaceae</taxon>
        <taxon>Immersiella</taxon>
    </lineage>
</organism>
<keyword evidence="3" id="KW-1185">Reference proteome</keyword>
<proteinExistence type="predicted"/>